<keyword evidence="4" id="KW-0808">Transferase</keyword>
<dbReference type="PANTHER" id="PTHR11214">
    <property type="entry name" value="BETA-1,3-N-ACETYLGLUCOSAMINYLTRANSFERASE"/>
    <property type="match status" value="1"/>
</dbReference>
<accession>A0A9W6TU62</accession>
<dbReference type="GO" id="GO:0000139">
    <property type="term" value="C:Golgi membrane"/>
    <property type="evidence" value="ECO:0007669"/>
    <property type="project" value="UniProtKB-SubCell"/>
</dbReference>
<dbReference type="Proteomes" id="UP001165083">
    <property type="component" value="Unassembled WGS sequence"/>
</dbReference>
<keyword evidence="13" id="KW-1185">Reference proteome</keyword>
<comment type="caution">
    <text evidence="12">The sequence shown here is derived from an EMBL/GenBank/DDBJ whole genome shotgun (WGS) entry which is preliminary data.</text>
</comment>
<reference evidence="12" key="1">
    <citation type="submission" date="2023-04" db="EMBL/GenBank/DDBJ databases">
        <title>Phytophthora lilii NBRC 32176.</title>
        <authorList>
            <person name="Ichikawa N."/>
            <person name="Sato H."/>
            <person name="Tonouchi N."/>
        </authorList>
    </citation>
    <scope>NUCLEOTIDE SEQUENCE</scope>
    <source>
        <strain evidence="12">NBRC 32176</strain>
    </source>
</reference>
<keyword evidence="3 10" id="KW-0328">Glycosyltransferase</keyword>
<evidence type="ECO:0000256" key="3">
    <source>
        <dbReference type="ARBA" id="ARBA00022676"/>
    </source>
</evidence>
<dbReference type="OrthoDB" id="2139606at2759"/>
<proteinExistence type="inferred from homology"/>
<feature type="chain" id="PRO_5040990202" description="Hexosyltransferase" evidence="11">
    <location>
        <begin position="36"/>
        <end position="500"/>
    </location>
</feature>
<keyword evidence="5" id="KW-0812">Transmembrane</keyword>
<keyword evidence="6" id="KW-0735">Signal-anchor</keyword>
<evidence type="ECO:0000313" key="13">
    <source>
        <dbReference type="Proteomes" id="UP001165083"/>
    </source>
</evidence>
<comment type="subcellular location">
    <subcellularLocation>
        <location evidence="1 10">Golgi apparatus membrane</location>
        <topology evidence="1 10">Single-pass type II membrane protein</topology>
    </subcellularLocation>
</comment>
<gene>
    <name evidence="12" type="ORF">Plil01_000767200</name>
</gene>
<dbReference type="EMBL" id="BSXW01000358">
    <property type="protein sequence ID" value="GMF19920.1"/>
    <property type="molecule type" value="Genomic_DNA"/>
</dbReference>
<keyword evidence="9" id="KW-0472">Membrane</keyword>
<sequence>MWISIDLPAQPDLMPRRLLLLLLSAAAWAFAASTADHVGANPPTATPELLQGLRILYPEQRAQYKSPLASRFELVAQADFRELMDAYAGRRWLCLQLDGVWRQCISIESGTLITEAMDTGNHTARLVLSDAPTPEAGRLLLQSDEIAFTILSEDDFAALVKQKRLDELALYGLQLGEKDMGVVEWFRSKLTKKEVKSAQAATPLVLETEVDAATGDVTPHANRDRYGSSPTNPPFLVIGVKSRVLDGFRFRQAIRSTWASKSHLASNVRVFFAACRVPNDAAEEVHQAIAYEQKIYGGDLLTDVLSCEDSYATLTEKVKEFLHFVGTDHTLRRASYVMIADEDVYIRADTLAAELAAMGPLHDVYAGHVKEGNTFLPERDPQRRYYLPESVYPMDEFPPFAWGPHYLMSIDVVEFISDNHVELQGLGGLDDVSVALWLLAIQVHPQHLAPFQNLRESPCTNELYAYADLGTTAMHIIQSNLQSGRDFCHGFNVHTWDKDA</sequence>
<evidence type="ECO:0000256" key="11">
    <source>
        <dbReference type="SAM" id="SignalP"/>
    </source>
</evidence>
<dbReference type="Pfam" id="PF01762">
    <property type="entry name" value="Galactosyl_T"/>
    <property type="match status" value="1"/>
</dbReference>
<keyword evidence="7" id="KW-1133">Transmembrane helix</keyword>
<evidence type="ECO:0000256" key="1">
    <source>
        <dbReference type="ARBA" id="ARBA00004323"/>
    </source>
</evidence>
<dbReference type="InterPro" id="IPR002659">
    <property type="entry name" value="Glyco_trans_31"/>
</dbReference>
<keyword evidence="11" id="KW-0732">Signal</keyword>
<comment type="similarity">
    <text evidence="2 10">Belongs to the glycosyltransferase 31 family.</text>
</comment>
<evidence type="ECO:0000256" key="6">
    <source>
        <dbReference type="ARBA" id="ARBA00022968"/>
    </source>
</evidence>
<feature type="signal peptide" evidence="11">
    <location>
        <begin position="1"/>
        <end position="35"/>
    </location>
</feature>
<evidence type="ECO:0000256" key="5">
    <source>
        <dbReference type="ARBA" id="ARBA00022692"/>
    </source>
</evidence>
<dbReference type="PANTHER" id="PTHR11214:SF3">
    <property type="entry name" value="BETA-1,3-GALACTOSYLTRANSFERASE 6"/>
    <property type="match status" value="1"/>
</dbReference>
<evidence type="ECO:0000256" key="2">
    <source>
        <dbReference type="ARBA" id="ARBA00008661"/>
    </source>
</evidence>
<dbReference type="GO" id="GO:0016758">
    <property type="term" value="F:hexosyltransferase activity"/>
    <property type="evidence" value="ECO:0007669"/>
    <property type="project" value="InterPro"/>
</dbReference>
<name>A0A9W6TU62_9STRA</name>
<evidence type="ECO:0000313" key="12">
    <source>
        <dbReference type="EMBL" id="GMF19920.1"/>
    </source>
</evidence>
<keyword evidence="8 10" id="KW-0333">Golgi apparatus</keyword>
<dbReference type="EC" id="2.4.1.-" evidence="10"/>
<dbReference type="Gene3D" id="3.90.550.50">
    <property type="match status" value="1"/>
</dbReference>
<evidence type="ECO:0000256" key="10">
    <source>
        <dbReference type="RuleBase" id="RU363063"/>
    </source>
</evidence>
<protein>
    <recommendedName>
        <fullName evidence="10">Hexosyltransferase</fullName>
        <ecNumber evidence="10">2.4.1.-</ecNumber>
    </recommendedName>
</protein>
<dbReference type="AlphaFoldDB" id="A0A9W6TU62"/>
<evidence type="ECO:0000256" key="7">
    <source>
        <dbReference type="ARBA" id="ARBA00022989"/>
    </source>
</evidence>
<evidence type="ECO:0000256" key="4">
    <source>
        <dbReference type="ARBA" id="ARBA00022679"/>
    </source>
</evidence>
<evidence type="ECO:0000256" key="9">
    <source>
        <dbReference type="ARBA" id="ARBA00023136"/>
    </source>
</evidence>
<organism evidence="12 13">
    <name type="scientific">Phytophthora lilii</name>
    <dbReference type="NCBI Taxonomy" id="2077276"/>
    <lineage>
        <taxon>Eukaryota</taxon>
        <taxon>Sar</taxon>
        <taxon>Stramenopiles</taxon>
        <taxon>Oomycota</taxon>
        <taxon>Peronosporomycetes</taxon>
        <taxon>Peronosporales</taxon>
        <taxon>Peronosporaceae</taxon>
        <taxon>Phytophthora</taxon>
    </lineage>
</organism>
<evidence type="ECO:0000256" key="8">
    <source>
        <dbReference type="ARBA" id="ARBA00023034"/>
    </source>
</evidence>